<organism evidence="11">
    <name type="scientific">Lepeophtheirus salmonis</name>
    <name type="common">Salmon louse</name>
    <name type="synonym">Caligus salmonis</name>
    <dbReference type="NCBI Taxonomy" id="72036"/>
    <lineage>
        <taxon>Eukaryota</taxon>
        <taxon>Metazoa</taxon>
        <taxon>Ecdysozoa</taxon>
        <taxon>Arthropoda</taxon>
        <taxon>Crustacea</taxon>
        <taxon>Multicrustacea</taxon>
        <taxon>Hexanauplia</taxon>
        <taxon>Copepoda</taxon>
        <taxon>Siphonostomatoida</taxon>
        <taxon>Caligidae</taxon>
        <taxon>Lepeophtheirus</taxon>
    </lineage>
</organism>
<feature type="domain" description="E3 UFM1-protein ligase-like C-terminal" evidence="10">
    <location>
        <begin position="654"/>
        <end position="759"/>
    </location>
</feature>
<evidence type="ECO:0000313" key="11">
    <source>
        <dbReference type="EMBL" id="CDW45923.1"/>
    </source>
</evidence>
<feature type="compositionally biased region" description="Basic residues" evidence="7">
    <location>
        <begin position="438"/>
        <end position="449"/>
    </location>
</feature>
<dbReference type="GO" id="GO:0016874">
    <property type="term" value="F:ligase activity"/>
    <property type="evidence" value="ECO:0007669"/>
    <property type="project" value="UniProtKB-KW"/>
</dbReference>
<dbReference type="InterPro" id="IPR056580">
    <property type="entry name" value="Ufl1_dom"/>
</dbReference>
<evidence type="ECO:0000256" key="5">
    <source>
        <dbReference type="ARBA" id="ARBA00022786"/>
    </source>
</evidence>
<comment type="similarity">
    <text evidence="2">Belongs to the UFL1 family.</text>
</comment>
<sequence length="771" mass="86383">MSDDWEEIRRLAGDLQRIQLSGASQKLSERNIIEIVMKLQSCGLLDVLHTSDGKKYITPQHLLKEIKEELDVCGGRIPLGELAKILCVDYVHVEIQSSILSKSDSSVFLVLGQLVNNDYIDRLCEEVNEVLQQKGCISIATLTKEYDLPSEFLEEQIGKRIGSIIEGFKDEENQKNILTMSYVLRQKARVRGVLSAITVPTGVASLIQKFDFSEELFFSMADELIRLGRIHGSLIGGKKASKATYIPHAYQKSQNEWVDSFFATNSYLEYDALSRLGIQDTKSYIKKRFKDSDIVYLSSCAVGQVLVDSIDASIDEVITSNFWMEARTLLPSILSDEDIRTILKKSIDERDYSASIVGDTVVISNNFISKLKEPFTELIRKKAQEDVDSGKIASIISGKNKSKLTINEDTGSKKDDRRKKATGGKVGGGTQGRETKTKSTKKKKQHKKEKFSDSEDENELENDATNLIFMTAPEIKHKIKIMDCVDGMPDDVYEELASLLQPEFNTNYADLAKEWYQSAISASMQNKRKALGDISEKVSSIVCTIRLFNKGISVFKDDSVKSQLEKHLVKTICTDLINEIFISVNNSPEKITISSSEQRSKLLQSMSTEQAKPLLKIHKALGGGNVDEFIESLEDNFEEGVGVSFRSKPDKKKDRQVLFSHRQNLLEQLNACPEEEEALILHLVVLISFQLIHNQMIHASGKFVPQIISLLNEGLDSDAQILLASYQSKVIELLKANDESEKNDIKGFLVELTPAVKKLPSMLKKTADPNA</sequence>
<name>A0A0K2V5V4_LEPSM</name>
<evidence type="ECO:0000259" key="9">
    <source>
        <dbReference type="Pfam" id="PF23659"/>
    </source>
</evidence>
<dbReference type="InterPro" id="IPR056579">
    <property type="entry name" value="Ufl1_N"/>
</dbReference>
<dbReference type="Pfam" id="PF25870">
    <property type="entry name" value="WHD_UFL1_5th"/>
    <property type="match status" value="1"/>
</dbReference>
<dbReference type="GO" id="GO:0005789">
    <property type="term" value="C:endoplasmic reticulum membrane"/>
    <property type="evidence" value="ECO:0007669"/>
    <property type="project" value="TreeGrafter"/>
</dbReference>
<evidence type="ECO:0000256" key="7">
    <source>
        <dbReference type="SAM" id="MobiDB-lite"/>
    </source>
</evidence>
<dbReference type="EMBL" id="HACA01028562">
    <property type="protein sequence ID" value="CDW45923.1"/>
    <property type="molecule type" value="Transcribed_RNA"/>
</dbReference>
<evidence type="ECO:0000259" key="10">
    <source>
        <dbReference type="Pfam" id="PF25041"/>
    </source>
</evidence>
<reference evidence="11" key="1">
    <citation type="submission" date="2014-05" db="EMBL/GenBank/DDBJ databases">
        <authorList>
            <person name="Chronopoulou M."/>
        </authorList>
    </citation>
    <scope>NUCLEOTIDE SEQUENCE</scope>
    <source>
        <tissue evidence="11">Whole organism</tissue>
    </source>
</reference>
<feature type="region of interest" description="Disordered" evidence="7">
    <location>
        <begin position="404"/>
        <end position="458"/>
    </location>
</feature>
<dbReference type="GO" id="GO:0034976">
    <property type="term" value="P:response to endoplasmic reticulum stress"/>
    <property type="evidence" value="ECO:0007669"/>
    <property type="project" value="TreeGrafter"/>
</dbReference>
<keyword evidence="5" id="KW-0833">Ubl conjugation pathway</keyword>
<dbReference type="Pfam" id="PF09743">
    <property type="entry name" value="E3_UFM1_ligase"/>
    <property type="match status" value="1"/>
</dbReference>
<keyword evidence="11" id="KW-0436">Ligase</keyword>
<proteinExistence type="inferred from homology"/>
<evidence type="ECO:0000259" key="8">
    <source>
        <dbReference type="Pfam" id="PF09743"/>
    </source>
</evidence>
<dbReference type="Pfam" id="PF25041">
    <property type="entry name" value="UFL1_C"/>
    <property type="match status" value="1"/>
</dbReference>
<evidence type="ECO:0000256" key="4">
    <source>
        <dbReference type="ARBA" id="ARBA00022679"/>
    </source>
</evidence>
<dbReference type="AlphaFoldDB" id="A0A0K2V5V4"/>
<feature type="domain" description="E3 UFM1-protein ligase 1-like" evidence="9">
    <location>
        <begin position="532"/>
        <end position="638"/>
    </location>
</feature>
<accession>A0A0K2V5V4</accession>
<comment type="function">
    <text evidence="1">E3 UFM1-protein ligase that mediates ufmylation of target proteins.</text>
</comment>
<evidence type="ECO:0000256" key="3">
    <source>
        <dbReference type="ARBA" id="ARBA00014160"/>
    </source>
</evidence>
<dbReference type="Pfam" id="PF23659">
    <property type="entry name" value="UFL1"/>
    <property type="match status" value="1"/>
</dbReference>
<dbReference type="InterPro" id="IPR018611">
    <property type="entry name" value="Ufl1"/>
</dbReference>
<feature type="domain" description="E3 UFM1-protein ligase 1-like N-terminal" evidence="8">
    <location>
        <begin position="7"/>
        <end position="285"/>
    </location>
</feature>
<dbReference type="GO" id="GO:0061666">
    <property type="term" value="F:UFM1 ligase activity"/>
    <property type="evidence" value="ECO:0007669"/>
    <property type="project" value="InterPro"/>
</dbReference>
<gene>
    <name evidence="11" type="primary">UFL1</name>
</gene>
<dbReference type="OrthoDB" id="10258297at2759"/>
<dbReference type="GO" id="GO:0032434">
    <property type="term" value="P:regulation of proteasomal ubiquitin-dependent protein catabolic process"/>
    <property type="evidence" value="ECO:0007669"/>
    <property type="project" value="TreeGrafter"/>
</dbReference>
<dbReference type="InterPro" id="IPR056761">
    <property type="entry name" value="Ufl1-like_C"/>
</dbReference>
<evidence type="ECO:0000256" key="2">
    <source>
        <dbReference type="ARBA" id="ARBA00010789"/>
    </source>
</evidence>
<evidence type="ECO:0000256" key="1">
    <source>
        <dbReference type="ARBA" id="ARBA00003950"/>
    </source>
</evidence>
<protein>
    <recommendedName>
        <fullName evidence="3">E3 UFM1-protein ligase 1 homolog</fullName>
    </recommendedName>
    <alternativeName>
        <fullName evidence="6">E3 UFM1-protein transferase 1 homolog</fullName>
    </alternativeName>
</protein>
<evidence type="ECO:0000256" key="6">
    <source>
        <dbReference type="ARBA" id="ARBA00030452"/>
    </source>
</evidence>
<keyword evidence="4" id="KW-0808">Transferase</keyword>
<dbReference type="PANTHER" id="PTHR31057:SF0">
    <property type="entry name" value="E3 UFM1-PROTEIN LIGASE 1"/>
    <property type="match status" value="1"/>
</dbReference>
<dbReference type="GO" id="GO:1990592">
    <property type="term" value="P:protein K69-linked ufmylation"/>
    <property type="evidence" value="ECO:0007669"/>
    <property type="project" value="TreeGrafter"/>
</dbReference>
<dbReference type="PANTHER" id="PTHR31057">
    <property type="entry name" value="E3 UFM1-PROTEIN LIGASE 1"/>
    <property type="match status" value="1"/>
</dbReference>